<feature type="domain" description="Glycosyl transferase family 1" evidence="4">
    <location>
        <begin position="234"/>
        <end position="391"/>
    </location>
</feature>
<dbReference type="AlphaFoldDB" id="A0A5J5KZG8"/>
<dbReference type="Gene3D" id="3.40.50.2000">
    <property type="entry name" value="Glycogen Phosphorylase B"/>
    <property type="match status" value="2"/>
</dbReference>
<dbReference type="InterPro" id="IPR050194">
    <property type="entry name" value="Glycosyltransferase_grp1"/>
</dbReference>
<feature type="domain" description="Glycosyltransferase subfamily 4-like N-terminal" evidence="5">
    <location>
        <begin position="36"/>
        <end position="220"/>
    </location>
</feature>
<dbReference type="GO" id="GO:1901137">
    <property type="term" value="P:carbohydrate derivative biosynthetic process"/>
    <property type="evidence" value="ECO:0007669"/>
    <property type="project" value="UniProtKB-ARBA"/>
</dbReference>
<accession>A0A5J5KZG8</accession>
<dbReference type="SUPFAM" id="SSF53756">
    <property type="entry name" value="UDP-Glycosyltransferase/glycogen phosphorylase"/>
    <property type="match status" value="1"/>
</dbReference>
<dbReference type="InterPro" id="IPR001296">
    <property type="entry name" value="Glyco_trans_1"/>
</dbReference>
<evidence type="ECO:0000259" key="5">
    <source>
        <dbReference type="Pfam" id="PF13579"/>
    </source>
</evidence>
<evidence type="ECO:0000313" key="7">
    <source>
        <dbReference type="Proteomes" id="UP000325957"/>
    </source>
</evidence>
<evidence type="ECO:0000256" key="3">
    <source>
        <dbReference type="ARBA" id="ARBA00022679"/>
    </source>
</evidence>
<dbReference type="RefSeq" id="WP_158032588.1">
    <property type="nucleotide sequence ID" value="NZ_ML708611.1"/>
</dbReference>
<dbReference type="Proteomes" id="UP000325957">
    <property type="component" value="Unassembled WGS sequence"/>
</dbReference>
<proteinExistence type="predicted"/>
<dbReference type="Pfam" id="PF13579">
    <property type="entry name" value="Glyco_trans_4_4"/>
    <property type="match status" value="1"/>
</dbReference>
<dbReference type="Pfam" id="PF00534">
    <property type="entry name" value="Glycos_transf_1"/>
    <property type="match status" value="1"/>
</dbReference>
<keyword evidence="2" id="KW-0328">Glycosyltransferase</keyword>
<sequence>MTATEPGRPGSAPSLHIALLALHTSPLMQPGQGDAGGMNVYVRHLAEALTVLGHSVDLVTLWRSSEHPGERAPADPVTFSSLAPGLRLVTVSLPGTRAASKDGLARELPAIASALLDGYTREGAGRPDVVHGHYWLSLIVGRQLARAWAAPLVATFHTTARAKNARAGEGEAPEPAIREAGEQRVIDGAGAVVVNTTAEERALAELYGADTARVHVIPPGVDTTVFHPGSGSATERPFTIGFAGRLQALKGPDILVKALSLMRRGPDPVDARLWIAGVGSSGFTRDLEALIRSLSLTEAVETTGSVPVVELARRFRDSDVVAVPSSSETFGLVALEAQACGIPVVATAVDGLSAAVADGETGWLLADRRPETWAAALTRIARDPVERERRAGSASCRARGFSWQHTAEAHQRLYLQLRHPAP</sequence>
<keyword evidence="7" id="KW-1185">Reference proteome</keyword>
<evidence type="ECO:0000256" key="2">
    <source>
        <dbReference type="ARBA" id="ARBA00022676"/>
    </source>
</evidence>
<dbReference type="InterPro" id="IPR028098">
    <property type="entry name" value="Glyco_trans_4-like_N"/>
</dbReference>
<comment type="caution">
    <text evidence="6">The sequence shown here is derived from an EMBL/GenBank/DDBJ whole genome shotgun (WGS) entry which is preliminary data.</text>
</comment>
<dbReference type="GO" id="GO:0016757">
    <property type="term" value="F:glycosyltransferase activity"/>
    <property type="evidence" value="ECO:0007669"/>
    <property type="project" value="UniProtKB-KW"/>
</dbReference>
<dbReference type="PANTHER" id="PTHR45947:SF3">
    <property type="entry name" value="SULFOQUINOVOSYL TRANSFERASE SQD2"/>
    <property type="match status" value="1"/>
</dbReference>
<name>A0A5J5KZG8_9MICC</name>
<dbReference type="PANTHER" id="PTHR45947">
    <property type="entry name" value="SULFOQUINOVOSYL TRANSFERASE SQD2"/>
    <property type="match status" value="1"/>
</dbReference>
<dbReference type="OrthoDB" id="9810929at2"/>
<evidence type="ECO:0000259" key="4">
    <source>
        <dbReference type="Pfam" id="PF00534"/>
    </source>
</evidence>
<gene>
    <name evidence="6" type="ORF">FCK90_01725</name>
</gene>
<reference evidence="6 7" key="1">
    <citation type="submission" date="2019-05" db="EMBL/GenBank/DDBJ databases">
        <title>Kocuria coralli sp. nov., a novel actinobacterium isolated from coral reef seawater.</title>
        <authorList>
            <person name="Li J."/>
        </authorList>
    </citation>
    <scope>NUCLEOTIDE SEQUENCE [LARGE SCALE GENOMIC DNA]</scope>
    <source>
        <strain evidence="6 7">SCSIO 13007</strain>
    </source>
</reference>
<organism evidence="6 7">
    <name type="scientific">Kocuria coralli</name>
    <dbReference type="NCBI Taxonomy" id="1461025"/>
    <lineage>
        <taxon>Bacteria</taxon>
        <taxon>Bacillati</taxon>
        <taxon>Actinomycetota</taxon>
        <taxon>Actinomycetes</taxon>
        <taxon>Micrococcales</taxon>
        <taxon>Micrococcaceae</taxon>
        <taxon>Kocuria</taxon>
    </lineage>
</organism>
<dbReference type="EMBL" id="SZWF01000002">
    <property type="protein sequence ID" value="KAA9395157.1"/>
    <property type="molecule type" value="Genomic_DNA"/>
</dbReference>
<protein>
    <recommendedName>
        <fullName evidence="1">D-inositol 3-phosphate glycosyltransferase</fullName>
    </recommendedName>
</protein>
<evidence type="ECO:0000313" key="6">
    <source>
        <dbReference type="EMBL" id="KAA9395157.1"/>
    </source>
</evidence>
<evidence type="ECO:0000256" key="1">
    <source>
        <dbReference type="ARBA" id="ARBA00021292"/>
    </source>
</evidence>
<keyword evidence="3 6" id="KW-0808">Transferase</keyword>